<organism evidence="2 3">
    <name type="scientific">Oceaniferula flava</name>
    <dbReference type="NCBI Taxonomy" id="2800421"/>
    <lineage>
        <taxon>Bacteria</taxon>
        <taxon>Pseudomonadati</taxon>
        <taxon>Verrucomicrobiota</taxon>
        <taxon>Verrucomicrobiia</taxon>
        <taxon>Verrucomicrobiales</taxon>
        <taxon>Verrucomicrobiaceae</taxon>
        <taxon>Oceaniferula</taxon>
    </lineage>
</organism>
<keyword evidence="1" id="KW-0472">Membrane</keyword>
<evidence type="ECO:0000313" key="2">
    <source>
        <dbReference type="EMBL" id="MBK1853640.1"/>
    </source>
</evidence>
<sequence>MKNSQAALAAWCCLLFLVAAFGVVQLKQLITLVYDHLRSQQWESVEGVVLDDQVVSQTNYQHTGRYGRSGSVNWITGSSDKVVYDWQGGEESIFIPSRWLTESGDVVDVAYSDAAYPERIVRYRNFPQRVLWKSVCCVVLLLGPVWFFRMLSSSKRASA</sequence>
<evidence type="ECO:0000256" key="1">
    <source>
        <dbReference type="SAM" id="Phobius"/>
    </source>
</evidence>
<dbReference type="EMBL" id="JAENIG010000001">
    <property type="protein sequence ID" value="MBK1853640.1"/>
    <property type="molecule type" value="Genomic_DNA"/>
</dbReference>
<keyword evidence="3" id="KW-1185">Reference proteome</keyword>
<reference evidence="2" key="1">
    <citation type="submission" date="2021-01" db="EMBL/GenBank/DDBJ databases">
        <title>Modified the classification status of verrucomicrobia.</title>
        <authorList>
            <person name="Feng X."/>
        </authorList>
    </citation>
    <scope>NUCLEOTIDE SEQUENCE</scope>
    <source>
        <strain evidence="2">5K15</strain>
    </source>
</reference>
<dbReference type="RefSeq" id="WP_309488236.1">
    <property type="nucleotide sequence ID" value="NZ_JAENIG010000001.1"/>
</dbReference>
<dbReference type="Proteomes" id="UP000634206">
    <property type="component" value="Unassembled WGS sequence"/>
</dbReference>
<dbReference type="AlphaFoldDB" id="A0AAE2S9A7"/>
<accession>A0AAE2S9A7</accession>
<feature type="transmembrane region" description="Helical" evidence="1">
    <location>
        <begin position="130"/>
        <end position="148"/>
    </location>
</feature>
<keyword evidence="1" id="KW-1133">Transmembrane helix</keyword>
<protein>
    <submittedName>
        <fullName evidence="2">DUF3592 domain-containing protein</fullName>
    </submittedName>
</protein>
<keyword evidence="1" id="KW-0812">Transmembrane</keyword>
<proteinExistence type="predicted"/>
<gene>
    <name evidence="2" type="ORF">JIN83_01595</name>
</gene>
<comment type="caution">
    <text evidence="2">The sequence shown here is derived from an EMBL/GenBank/DDBJ whole genome shotgun (WGS) entry which is preliminary data.</text>
</comment>
<name>A0AAE2S9A7_9BACT</name>
<evidence type="ECO:0000313" key="3">
    <source>
        <dbReference type="Proteomes" id="UP000634206"/>
    </source>
</evidence>